<protein>
    <submittedName>
        <fullName evidence="1">Uncharacterized protein</fullName>
    </submittedName>
</protein>
<accession>A0AAE1AT62</accession>
<evidence type="ECO:0000313" key="1">
    <source>
        <dbReference type="EMBL" id="KAK3793523.1"/>
    </source>
</evidence>
<proteinExistence type="predicted"/>
<comment type="caution">
    <text evidence="1">The sequence shown here is derived from an EMBL/GenBank/DDBJ whole genome shotgun (WGS) entry which is preliminary data.</text>
</comment>
<evidence type="ECO:0000313" key="2">
    <source>
        <dbReference type="Proteomes" id="UP001283361"/>
    </source>
</evidence>
<organism evidence="1 2">
    <name type="scientific">Elysia crispata</name>
    <name type="common">lettuce slug</name>
    <dbReference type="NCBI Taxonomy" id="231223"/>
    <lineage>
        <taxon>Eukaryota</taxon>
        <taxon>Metazoa</taxon>
        <taxon>Spiralia</taxon>
        <taxon>Lophotrochozoa</taxon>
        <taxon>Mollusca</taxon>
        <taxon>Gastropoda</taxon>
        <taxon>Heterobranchia</taxon>
        <taxon>Euthyneura</taxon>
        <taxon>Panpulmonata</taxon>
        <taxon>Sacoglossa</taxon>
        <taxon>Placobranchoidea</taxon>
        <taxon>Plakobranchidae</taxon>
        <taxon>Elysia</taxon>
    </lineage>
</organism>
<name>A0AAE1AT62_9GAST</name>
<dbReference type="EMBL" id="JAWDGP010001217">
    <property type="protein sequence ID" value="KAK3793523.1"/>
    <property type="molecule type" value="Genomic_DNA"/>
</dbReference>
<reference evidence="1" key="1">
    <citation type="journal article" date="2023" name="G3 (Bethesda)">
        <title>A reference genome for the long-term kleptoplast-retaining sea slug Elysia crispata morphotype clarki.</title>
        <authorList>
            <person name="Eastman K.E."/>
            <person name="Pendleton A.L."/>
            <person name="Shaikh M.A."/>
            <person name="Suttiyut T."/>
            <person name="Ogas R."/>
            <person name="Tomko P."/>
            <person name="Gavelis G."/>
            <person name="Widhalm J.R."/>
            <person name="Wisecaver J.H."/>
        </authorList>
    </citation>
    <scope>NUCLEOTIDE SEQUENCE</scope>
    <source>
        <strain evidence="1">ECLA1</strain>
    </source>
</reference>
<dbReference type="Proteomes" id="UP001283361">
    <property type="component" value="Unassembled WGS sequence"/>
</dbReference>
<dbReference type="AlphaFoldDB" id="A0AAE1AT62"/>
<sequence length="58" mass="6638">MFMETSACILEHQSHIDDMIRADRGVKQMDIGSETGIPQERVPHIITEVLGYRKLSPR</sequence>
<keyword evidence="2" id="KW-1185">Reference proteome</keyword>
<feature type="non-terminal residue" evidence="1">
    <location>
        <position position="1"/>
    </location>
</feature>
<gene>
    <name evidence="1" type="ORF">RRG08_023841</name>
</gene>